<accession>A0AC35U3N6</accession>
<sequence>MDIFEGEIKNFETKQHETNDEDEIFEINDFTTVTDLEQFSASIEVVLRNWSLNGIDAEGAILKNTMQFKPNFLNNCKWAIKSETIKYRNKHLVLSHHYLDDINELLVEECDRDTSIDTKFGHLSIVTKFLNDSSLDFCKSSVITNRFGVLEWLLITPVATVDTILNVDELKLLVSGLHCAMEQSECILPIFIQFKDATKSLYDGFSENYCIRNEYNSAYLLEAPTHLKYAKGIIDMFIEKCRCPLLSHPSVEMGIRFDYSLEEEVPYTEYGQEFKDSPNAIEFLSNNYSAFPILKENEAISEFKLIVSWPILNERLVNEEFRFSDLEPLTAPKWYLEMIFKEGLTGYTYNSLRRLLKTITNESEDIILLDMYKQCLQDVDEHPINKSEPFSKLTENYSDKYKNFVSASNFRVFSESFAFEEKECEELLNVIFSSVHEAPNSPTSKEERLESDLNNLTFESSYKSFNYQCQQLLRRTKSVYSNSLCEYMATLITHCLSLPEKNIVAVSQIWICFVKQLRHYFENGIYLPGFELGITPSFADTLLQQKLQMLQCCIEAKNNWTKPVVVQNTVNDSNTDEFFDAEEEFNEDETQTETKDEEKTEKLDTKLGRLHKMKTGICLFNNPDQIMYVPLTQNNAPLTEDQFEDQMNMITSNGGEDKLHSQIDVLKSDMQAFKAANPECSIEDFVRWHSPSDWLQTEDGIGKLSDRMTGESNLWQLTWNNCKPIPVSQQPRLFNDTKEALKILDSFERISLKELSAYILPVAFTSAINSIVISSENAYDAIEEDVFKMCRSLTKITYQKELDTYFDILREIMLVENVLLRFKTIENHFNECKVKLNGNEREELNKIIKKAVQKSKYQLDVNKHEFAGETVRIIDAPRGAIASAVYEIMSKDYRVNENVKFPPPAQKQYVVRSSMPRPGRGSRLSHNRLYVNINESGARYCGSFSEDYTIL</sequence>
<dbReference type="WBParaSite" id="RSKR_0000764000.1">
    <property type="protein sequence ID" value="RSKR_0000764000.1"/>
    <property type="gene ID" value="RSKR_0000764000"/>
</dbReference>
<proteinExistence type="predicted"/>
<protein>
    <submittedName>
        <fullName evidence="2">Rab3 GTPase-activating protein catalytic subunit</fullName>
    </submittedName>
</protein>
<name>A0AC35U3N6_9BILA</name>
<reference evidence="2" key="1">
    <citation type="submission" date="2016-11" db="UniProtKB">
        <authorList>
            <consortium name="WormBaseParasite"/>
        </authorList>
    </citation>
    <scope>IDENTIFICATION</scope>
    <source>
        <strain evidence="2">KR3021</strain>
    </source>
</reference>
<organism evidence="1 2">
    <name type="scientific">Rhabditophanes sp. KR3021</name>
    <dbReference type="NCBI Taxonomy" id="114890"/>
    <lineage>
        <taxon>Eukaryota</taxon>
        <taxon>Metazoa</taxon>
        <taxon>Ecdysozoa</taxon>
        <taxon>Nematoda</taxon>
        <taxon>Chromadorea</taxon>
        <taxon>Rhabditida</taxon>
        <taxon>Tylenchina</taxon>
        <taxon>Panagrolaimomorpha</taxon>
        <taxon>Strongyloidoidea</taxon>
        <taxon>Alloionematidae</taxon>
        <taxon>Rhabditophanes</taxon>
    </lineage>
</organism>
<evidence type="ECO:0000313" key="2">
    <source>
        <dbReference type="WBParaSite" id="RSKR_0000764000.1"/>
    </source>
</evidence>
<dbReference type="Proteomes" id="UP000095286">
    <property type="component" value="Unplaced"/>
</dbReference>
<evidence type="ECO:0000313" key="1">
    <source>
        <dbReference type="Proteomes" id="UP000095286"/>
    </source>
</evidence>